<evidence type="ECO:0000256" key="2">
    <source>
        <dbReference type="ARBA" id="ARBA00022630"/>
    </source>
</evidence>
<keyword evidence="3" id="KW-0288">FMN</keyword>
<gene>
    <name evidence="7" type="ORF">B0T17DRAFT_488750</name>
</gene>
<dbReference type="Gene3D" id="3.20.20.70">
    <property type="entry name" value="Aldolase class I"/>
    <property type="match status" value="1"/>
</dbReference>
<reference evidence="7" key="1">
    <citation type="submission" date="2023-06" db="EMBL/GenBank/DDBJ databases">
        <title>Genome-scale phylogeny and comparative genomics of the fungal order Sordariales.</title>
        <authorList>
            <consortium name="Lawrence Berkeley National Laboratory"/>
            <person name="Hensen N."/>
            <person name="Bonometti L."/>
            <person name="Westerberg I."/>
            <person name="Brannstrom I.O."/>
            <person name="Guillou S."/>
            <person name="Cros-Aarteil S."/>
            <person name="Calhoun S."/>
            <person name="Haridas S."/>
            <person name="Kuo A."/>
            <person name="Mondo S."/>
            <person name="Pangilinan J."/>
            <person name="Riley R."/>
            <person name="LaButti K."/>
            <person name="Andreopoulos B."/>
            <person name="Lipzen A."/>
            <person name="Chen C."/>
            <person name="Yanf M."/>
            <person name="Daum C."/>
            <person name="Ng V."/>
            <person name="Clum A."/>
            <person name="Steindorff A."/>
            <person name="Ohm R."/>
            <person name="Martin F."/>
            <person name="Silar P."/>
            <person name="Natvig D."/>
            <person name="Lalanne C."/>
            <person name="Gautier V."/>
            <person name="Ament-velasquez S.L."/>
            <person name="Kruys A."/>
            <person name="Hutchinson M.I."/>
            <person name="Powell A.J."/>
            <person name="Barry K."/>
            <person name="Miller A.N."/>
            <person name="Grigoriev I.V."/>
            <person name="Debuchy R."/>
            <person name="Gladieux P."/>
            <person name="Thoren M.H."/>
            <person name="Johannesson H."/>
        </authorList>
    </citation>
    <scope>NUCLEOTIDE SEQUENCE</scope>
    <source>
        <strain evidence="7">SMH3391-2</strain>
    </source>
</reference>
<dbReference type="GO" id="GO:0010181">
    <property type="term" value="F:FMN binding"/>
    <property type="evidence" value="ECO:0007669"/>
    <property type="project" value="InterPro"/>
</dbReference>
<protein>
    <recommendedName>
        <fullName evidence="6">NADH:flavin oxidoreductase/NADH oxidase N-terminal domain-containing protein</fullName>
    </recommendedName>
</protein>
<dbReference type="InterPro" id="IPR051799">
    <property type="entry name" value="NADH_flavin_oxidoreductase"/>
</dbReference>
<dbReference type="CDD" id="cd04733">
    <property type="entry name" value="OYE_like_2_FMN"/>
    <property type="match status" value="1"/>
</dbReference>
<keyword evidence="4" id="KW-0560">Oxidoreductase</keyword>
<feature type="domain" description="NADH:flavin oxidoreductase/NADH oxidase N-terminal" evidence="6">
    <location>
        <begin position="28"/>
        <end position="364"/>
    </location>
</feature>
<evidence type="ECO:0000256" key="5">
    <source>
        <dbReference type="SAM" id="MobiDB-lite"/>
    </source>
</evidence>
<keyword evidence="8" id="KW-1185">Reference proteome</keyword>
<dbReference type="EMBL" id="JAULSR010000002">
    <property type="protein sequence ID" value="KAK0630481.1"/>
    <property type="molecule type" value="Genomic_DNA"/>
</dbReference>
<evidence type="ECO:0000256" key="4">
    <source>
        <dbReference type="ARBA" id="ARBA00023002"/>
    </source>
</evidence>
<dbReference type="SUPFAM" id="SSF51395">
    <property type="entry name" value="FMN-linked oxidoreductases"/>
    <property type="match status" value="1"/>
</dbReference>
<feature type="region of interest" description="Disordered" evidence="5">
    <location>
        <begin position="1"/>
        <end position="30"/>
    </location>
</feature>
<dbReference type="InterPro" id="IPR001155">
    <property type="entry name" value="OxRdtase_FMN_N"/>
</dbReference>
<proteinExistence type="inferred from homology"/>
<accession>A0AA39XAR3</accession>
<evidence type="ECO:0000256" key="1">
    <source>
        <dbReference type="ARBA" id="ARBA00005979"/>
    </source>
</evidence>
<evidence type="ECO:0000313" key="7">
    <source>
        <dbReference type="EMBL" id="KAK0630481.1"/>
    </source>
</evidence>
<dbReference type="Proteomes" id="UP001174934">
    <property type="component" value="Unassembled WGS sequence"/>
</dbReference>
<dbReference type="Pfam" id="PF00724">
    <property type="entry name" value="Oxidored_FMN"/>
    <property type="match status" value="1"/>
</dbReference>
<comment type="caution">
    <text evidence="7">The sequence shown here is derived from an EMBL/GenBank/DDBJ whole genome shotgun (WGS) entry which is preliminary data.</text>
</comment>
<sequence>MSSNRYPGRPGVDSSPLGQPLTFPFSGRTAKNRFMKASTTEKMASWHPTDQSRQGIPGPELATLYRAWSAGDFGVILTGNMLIDRTNIESPGNTIVPITADPSPTSPLFTGLQALAAAGKSHGSLILGQLNHPGRQAVASIQPDPVSASDVQLHFDFLGETFAKPHPASLDEIRDITAAFVHAAVVLDKAGFDGVQLHGAHGYLLAQFLAETTNLRTDAYGGSLENRARLITDIADGIRAQTRPDFILAIKVNSVEFQAGGLTTEDAAQLCVLLERHTFDFVELSGGTYEELGFYHRKESTKKREAFFLEFAEMIAPRLTKTKTYVTGGLKSAGAMVDALKSVDGVGLARVANSEPNLPRDILSGKVAAAIRPVEAIYQDEFALQGGLAAVQMPIVGKGLQPLDVSDPVAAEAFINGLAGWMKALRHKDGDDVLEHFKVDFLKRVDEGALESVVEAVEEGAR</sequence>
<evidence type="ECO:0000256" key="3">
    <source>
        <dbReference type="ARBA" id="ARBA00022643"/>
    </source>
</evidence>
<dbReference type="AlphaFoldDB" id="A0AA39XAR3"/>
<name>A0AA39XAR3_9PEZI</name>
<evidence type="ECO:0000259" key="6">
    <source>
        <dbReference type="Pfam" id="PF00724"/>
    </source>
</evidence>
<keyword evidence="2" id="KW-0285">Flavoprotein</keyword>
<dbReference type="PANTHER" id="PTHR43656">
    <property type="entry name" value="BINDING OXIDOREDUCTASE, PUTATIVE (AFU_ORTHOLOGUE AFUA_2G08260)-RELATED"/>
    <property type="match status" value="1"/>
</dbReference>
<comment type="similarity">
    <text evidence="1">Belongs to the NADH:flavin oxidoreductase/NADH oxidase family.</text>
</comment>
<dbReference type="PANTHER" id="PTHR43656:SF5">
    <property type="entry name" value="NADH:FLAVIN OXIDOREDUCTASE_NADH OXIDASE N-TERMINAL DOMAIN-CONTAINING PROTEIN"/>
    <property type="match status" value="1"/>
</dbReference>
<evidence type="ECO:0000313" key="8">
    <source>
        <dbReference type="Proteomes" id="UP001174934"/>
    </source>
</evidence>
<dbReference type="GO" id="GO:0016491">
    <property type="term" value="F:oxidoreductase activity"/>
    <property type="evidence" value="ECO:0007669"/>
    <property type="project" value="UniProtKB-KW"/>
</dbReference>
<organism evidence="7 8">
    <name type="scientific">Bombardia bombarda</name>
    <dbReference type="NCBI Taxonomy" id="252184"/>
    <lineage>
        <taxon>Eukaryota</taxon>
        <taxon>Fungi</taxon>
        <taxon>Dikarya</taxon>
        <taxon>Ascomycota</taxon>
        <taxon>Pezizomycotina</taxon>
        <taxon>Sordariomycetes</taxon>
        <taxon>Sordariomycetidae</taxon>
        <taxon>Sordariales</taxon>
        <taxon>Lasiosphaeriaceae</taxon>
        <taxon>Bombardia</taxon>
    </lineage>
</organism>
<dbReference type="InterPro" id="IPR013785">
    <property type="entry name" value="Aldolase_TIM"/>
</dbReference>